<dbReference type="Proteomes" id="UP000529795">
    <property type="component" value="Unassembled WGS sequence"/>
</dbReference>
<gene>
    <name evidence="2" type="ORF">GGQ80_003014</name>
</gene>
<evidence type="ECO:0000313" key="2">
    <source>
        <dbReference type="EMBL" id="MBB4155097.1"/>
    </source>
</evidence>
<feature type="domain" description="DUF1828" evidence="1">
    <location>
        <begin position="26"/>
        <end position="120"/>
    </location>
</feature>
<dbReference type="Pfam" id="PF08861">
    <property type="entry name" value="DUF1828"/>
    <property type="match status" value="1"/>
</dbReference>
<comment type="caution">
    <text evidence="2">The sequence shown here is derived from an EMBL/GenBank/DDBJ whole genome shotgun (WGS) entry which is preliminary data.</text>
</comment>
<reference evidence="2 3" key="1">
    <citation type="submission" date="2020-08" db="EMBL/GenBank/DDBJ databases">
        <title>Genomic Encyclopedia of Type Strains, Phase IV (KMG-IV): sequencing the most valuable type-strain genomes for metagenomic binning, comparative biology and taxonomic classification.</title>
        <authorList>
            <person name="Goeker M."/>
        </authorList>
    </citation>
    <scope>NUCLEOTIDE SEQUENCE [LARGE SCALE GENOMIC DNA]</scope>
    <source>
        <strain evidence="2 3">YC6723</strain>
    </source>
</reference>
<sequence>MKEALCEAFCGDLKLTDVPVGYAVTTTFRRDDGDSIAFYIVRDKTRPGSYRIEDDGTTIPFLEAAGVDFGTETRSDAFSTLLDSHGVEFDEDEMLLHTGVMREADLPRAAMRFLSLMLRINDFLLLTKDRVASTFKEDAAARIIEAMDGKAIVLQDVPVSPRLSDTVPDMVIRAPNRVPVAVFFGSSPQRVNDAIFLQMQALYEVHEDVQVIALLERENVIGHDLRRRAANRLAALPIYRGDEPTAIGRIEREAIGSGQETRH</sequence>
<keyword evidence="3" id="KW-1185">Reference proteome</keyword>
<dbReference type="EMBL" id="JACIEV010000009">
    <property type="protein sequence ID" value="MBB4155097.1"/>
    <property type="molecule type" value="Genomic_DNA"/>
</dbReference>
<name>A0A840FHD7_9SPHN</name>
<accession>A0A840FHD7</accession>
<protein>
    <recommendedName>
        <fullName evidence="1">DUF1828 domain-containing protein</fullName>
    </recommendedName>
</protein>
<dbReference type="RefSeq" id="WP_183986261.1">
    <property type="nucleotide sequence ID" value="NZ_JACIEV010000009.1"/>
</dbReference>
<evidence type="ECO:0000259" key="1">
    <source>
        <dbReference type="Pfam" id="PF08861"/>
    </source>
</evidence>
<evidence type="ECO:0000313" key="3">
    <source>
        <dbReference type="Proteomes" id="UP000529795"/>
    </source>
</evidence>
<dbReference type="AlphaFoldDB" id="A0A840FHD7"/>
<proteinExistence type="predicted"/>
<dbReference type="InterPro" id="IPR014960">
    <property type="entry name" value="DUF1828"/>
</dbReference>
<organism evidence="2 3">
    <name type="scientific">Sphingomonas jinjuensis</name>
    <dbReference type="NCBI Taxonomy" id="535907"/>
    <lineage>
        <taxon>Bacteria</taxon>
        <taxon>Pseudomonadati</taxon>
        <taxon>Pseudomonadota</taxon>
        <taxon>Alphaproteobacteria</taxon>
        <taxon>Sphingomonadales</taxon>
        <taxon>Sphingomonadaceae</taxon>
        <taxon>Sphingomonas</taxon>
    </lineage>
</organism>